<feature type="domain" description="GAF" evidence="1">
    <location>
        <begin position="28"/>
        <end position="155"/>
    </location>
</feature>
<comment type="caution">
    <text evidence="2">The sequence shown here is derived from an EMBL/GenBank/DDBJ whole genome shotgun (WGS) entry which is preliminary data.</text>
</comment>
<dbReference type="AlphaFoldDB" id="A0A4Z0QHD4"/>
<sequence length="237" mass="26463">MNANLIPENEAARLQAVARYRNLGTIHEPVFDELVKMAASLCRVPICFLSLVEAETVWFRYTAGWTGAEHLARDFSLCSVAILHDQATIFEDLHKDPCQLIQSAEINLLNLQFFVGIPLKTQDGYNIGVLAIADHRPQTPFIEDRLLLEAYARLIICLLDLYRAAAHNAPLDSSLYDAVEDSIRWMQKLTALLTRNTMASAAETNRVKEEIGKEADAMARQLHQTLGSWQQPSSGAA</sequence>
<dbReference type="RefSeq" id="WP_135393352.1">
    <property type="nucleotide sequence ID" value="NZ_SRMB01000001.1"/>
</dbReference>
<reference evidence="2 3" key="1">
    <citation type="submission" date="2019-04" db="EMBL/GenBank/DDBJ databases">
        <authorList>
            <person name="Feng G."/>
            <person name="Zhang J."/>
            <person name="Zhu H."/>
        </authorList>
    </citation>
    <scope>NUCLEOTIDE SEQUENCE [LARGE SCALE GENOMIC DNA]</scope>
    <source>
        <strain evidence="2 3">9PBR-1</strain>
    </source>
</reference>
<gene>
    <name evidence="2" type="ORF">E5K02_06880</name>
</gene>
<dbReference type="PANTHER" id="PTHR43102:SF2">
    <property type="entry name" value="GAF DOMAIN-CONTAINING PROTEIN"/>
    <property type="match status" value="1"/>
</dbReference>
<evidence type="ECO:0000313" key="3">
    <source>
        <dbReference type="Proteomes" id="UP000298471"/>
    </source>
</evidence>
<dbReference type="EMBL" id="SRMB01000001">
    <property type="protein sequence ID" value="TGE29174.1"/>
    <property type="molecule type" value="Genomic_DNA"/>
</dbReference>
<name>A0A4Z0QHD4_9BACT</name>
<proteinExistence type="predicted"/>
<dbReference type="InterPro" id="IPR003018">
    <property type="entry name" value="GAF"/>
</dbReference>
<evidence type="ECO:0000313" key="2">
    <source>
        <dbReference type="EMBL" id="TGE29174.1"/>
    </source>
</evidence>
<evidence type="ECO:0000259" key="1">
    <source>
        <dbReference type="Pfam" id="PF01590"/>
    </source>
</evidence>
<dbReference type="OrthoDB" id="9811889at2"/>
<keyword evidence="3" id="KW-1185">Reference proteome</keyword>
<dbReference type="SUPFAM" id="SSF55781">
    <property type="entry name" value="GAF domain-like"/>
    <property type="match status" value="1"/>
</dbReference>
<dbReference type="PANTHER" id="PTHR43102">
    <property type="entry name" value="SLR1143 PROTEIN"/>
    <property type="match status" value="1"/>
</dbReference>
<dbReference type="InterPro" id="IPR029016">
    <property type="entry name" value="GAF-like_dom_sf"/>
</dbReference>
<organism evidence="2 3">
    <name type="scientific">Hymenobacter metallicola</name>
    <dbReference type="NCBI Taxonomy" id="2563114"/>
    <lineage>
        <taxon>Bacteria</taxon>
        <taxon>Pseudomonadati</taxon>
        <taxon>Bacteroidota</taxon>
        <taxon>Cytophagia</taxon>
        <taxon>Cytophagales</taxon>
        <taxon>Hymenobacteraceae</taxon>
        <taxon>Hymenobacter</taxon>
    </lineage>
</organism>
<accession>A0A4Z0QHD4</accession>
<dbReference type="Proteomes" id="UP000298471">
    <property type="component" value="Unassembled WGS sequence"/>
</dbReference>
<dbReference type="Pfam" id="PF01590">
    <property type="entry name" value="GAF"/>
    <property type="match status" value="1"/>
</dbReference>
<dbReference type="Gene3D" id="3.30.450.40">
    <property type="match status" value="1"/>
</dbReference>
<protein>
    <submittedName>
        <fullName evidence="2">GAF domain-containing protein</fullName>
    </submittedName>
</protein>